<dbReference type="EMBL" id="BTSY01000004">
    <property type="protein sequence ID" value="GMT26193.1"/>
    <property type="molecule type" value="Genomic_DNA"/>
</dbReference>
<reference evidence="1" key="1">
    <citation type="submission" date="2023-10" db="EMBL/GenBank/DDBJ databases">
        <title>Genome assembly of Pristionchus species.</title>
        <authorList>
            <person name="Yoshida K."/>
            <person name="Sommer R.J."/>
        </authorList>
    </citation>
    <scope>NUCLEOTIDE SEQUENCE</scope>
    <source>
        <strain evidence="1">RS5133</strain>
    </source>
</reference>
<accession>A0AAV5W3Q0</accession>
<dbReference type="Proteomes" id="UP001432322">
    <property type="component" value="Unassembled WGS sequence"/>
</dbReference>
<keyword evidence="2" id="KW-1185">Reference proteome</keyword>
<organism evidence="1 2">
    <name type="scientific">Pristionchus fissidentatus</name>
    <dbReference type="NCBI Taxonomy" id="1538716"/>
    <lineage>
        <taxon>Eukaryota</taxon>
        <taxon>Metazoa</taxon>
        <taxon>Ecdysozoa</taxon>
        <taxon>Nematoda</taxon>
        <taxon>Chromadorea</taxon>
        <taxon>Rhabditida</taxon>
        <taxon>Rhabditina</taxon>
        <taxon>Diplogasteromorpha</taxon>
        <taxon>Diplogasteroidea</taxon>
        <taxon>Neodiplogasteridae</taxon>
        <taxon>Pristionchus</taxon>
    </lineage>
</organism>
<name>A0AAV5W3Q0_9BILA</name>
<gene>
    <name evidence="1" type="ORF">PFISCL1PPCAC_17490</name>
</gene>
<sequence length="214" mass="24645">RKPTAEGNVLEMFKWPSNDEFFTIQYSDGNSPIKVTYGPDCGKCDQSEPCLRNCKEKMKEALDVLWLGAAGTMSCDDGMWTPVEEEDPEGRSYYVGMENNKFVYDNADGAQLNIRLPDKEWIEVDSVFCPDTVWAYREFNNKTQIKRIPKDEKFDIKCMRKYCTFCGEIDYLPCPKCTRPQVEHCVPSCPNDLWWYSDSVLKSNLTCEGNINSV</sequence>
<dbReference type="AlphaFoldDB" id="A0AAV5W3Q0"/>
<evidence type="ECO:0000313" key="1">
    <source>
        <dbReference type="EMBL" id="GMT26193.1"/>
    </source>
</evidence>
<feature type="non-terminal residue" evidence="1">
    <location>
        <position position="1"/>
    </location>
</feature>
<protein>
    <submittedName>
        <fullName evidence="1">Uncharacterized protein</fullName>
    </submittedName>
</protein>
<proteinExistence type="predicted"/>
<comment type="caution">
    <text evidence="1">The sequence shown here is derived from an EMBL/GenBank/DDBJ whole genome shotgun (WGS) entry which is preliminary data.</text>
</comment>
<evidence type="ECO:0000313" key="2">
    <source>
        <dbReference type="Proteomes" id="UP001432322"/>
    </source>
</evidence>